<feature type="transmembrane region" description="Helical" evidence="9">
    <location>
        <begin position="275"/>
        <end position="297"/>
    </location>
</feature>
<dbReference type="InterPro" id="IPR036514">
    <property type="entry name" value="SGNH_hydro_sf"/>
</dbReference>
<evidence type="ECO:0000256" key="6">
    <source>
        <dbReference type="ARBA" id="ARBA00023136"/>
    </source>
</evidence>
<keyword evidence="2" id="KW-1003">Cell membrane</keyword>
<reference evidence="11 12" key="1">
    <citation type="submission" date="2021-08" db="EMBL/GenBank/DDBJ databases">
        <title>Streptomyces sp. PTM05 isolated from lichen.</title>
        <authorList>
            <person name="Somphong A."/>
            <person name="Phongsopitanun W."/>
            <person name="Tanasupawat S."/>
        </authorList>
    </citation>
    <scope>NUCLEOTIDE SEQUENCE [LARGE SCALE GENOMIC DNA]</scope>
    <source>
        <strain evidence="11 12">Ptm05</strain>
    </source>
</reference>
<dbReference type="PANTHER" id="PTHR23028:SF53">
    <property type="entry name" value="ACYL_TRANSF_3 DOMAIN-CONTAINING PROTEIN"/>
    <property type="match status" value="1"/>
</dbReference>
<comment type="subcellular location">
    <subcellularLocation>
        <location evidence="1">Cell membrane</location>
        <topology evidence="1">Multi-pass membrane protein</topology>
    </subcellularLocation>
</comment>
<gene>
    <name evidence="11" type="ORF">K7472_00350</name>
</gene>
<dbReference type="CDD" id="cd01840">
    <property type="entry name" value="SGNH_hydrolase_yrhL_like"/>
    <property type="match status" value="1"/>
</dbReference>
<evidence type="ECO:0000256" key="4">
    <source>
        <dbReference type="ARBA" id="ARBA00022692"/>
    </source>
</evidence>
<dbReference type="Pfam" id="PF01757">
    <property type="entry name" value="Acyl_transf_3"/>
    <property type="match status" value="1"/>
</dbReference>
<evidence type="ECO:0000313" key="11">
    <source>
        <dbReference type="EMBL" id="MBY8883296.1"/>
    </source>
</evidence>
<dbReference type="Proteomes" id="UP001198565">
    <property type="component" value="Unassembled WGS sequence"/>
</dbReference>
<feature type="transmembrane region" description="Helical" evidence="9">
    <location>
        <begin position="342"/>
        <end position="363"/>
    </location>
</feature>
<feature type="transmembrane region" description="Helical" evidence="9">
    <location>
        <begin position="163"/>
        <end position="179"/>
    </location>
</feature>
<keyword evidence="7" id="KW-0012">Acyltransferase</keyword>
<dbReference type="InterPro" id="IPR050879">
    <property type="entry name" value="Acyltransferase_3"/>
</dbReference>
<evidence type="ECO:0000256" key="2">
    <source>
        <dbReference type="ARBA" id="ARBA00022475"/>
    </source>
</evidence>
<feature type="domain" description="Acyltransferase 3" evidence="10">
    <location>
        <begin position="25"/>
        <end position="357"/>
    </location>
</feature>
<keyword evidence="6 9" id="KW-0472">Membrane</keyword>
<evidence type="ECO:0000256" key="7">
    <source>
        <dbReference type="ARBA" id="ARBA00023315"/>
    </source>
</evidence>
<feature type="transmembrane region" description="Helical" evidence="9">
    <location>
        <begin position="93"/>
        <end position="112"/>
    </location>
</feature>
<feature type="transmembrane region" description="Helical" evidence="9">
    <location>
        <begin position="224"/>
        <end position="241"/>
    </location>
</feature>
<keyword evidence="12" id="KW-1185">Reference proteome</keyword>
<organism evidence="11 12">
    <name type="scientific">Streptantibioticus parmotrematis</name>
    <dbReference type="NCBI Taxonomy" id="2873249"/>
    <lineage>
        <taxon>Bacteria</taxon>
        <taxon>Bacillati</taxon>
        <taxon>Actinomycetota</taxon>
        <taxon>Actinomycetes</taxon>
        <taxon>Kitasatosporales</taxon>
        <taxon>Streptomycetaceae</taxon>
        <taxon>Streptantibioticus</taxon>
    </lineage>
</organism>
<keyword evidence="3" id="KW-0808">Transferase</keyword>
<sequence>MSTETTSIAEAPPVPEPPQAPTRVRGLDGLRAVAVVSVVTYHVHASWLPGGFLGVDLFFVISGYLITSLLTAERARTGRFRLGAFWIRRARRLLPAMWAVLTLAACTATLAGGDTYAGLRGNVMAALTYSSNWWQIAQHDAYFTGVGGKPVLQHLWSLAVEEQFYVLWPLLLWCVMALLRRRRDQAAVTLALAAASFTAMALMYTPDTDTSRVYYGTDTHGGGLLLGAAAALVLPLGRATALRGQRDLRALDALGGGGLLALAVAAWLLDGTGAAVYQGGLALSCLAAVAVTVAAAGPGRFARTLSARPLVWVGRRSYGIYLWHWPIIACLTGVAPEFAASFAGRVTMLGLTAVFAVTSYRVLEEPLIRLGVRGYLTQARRWFVARAEARPRQALAMAVAGAGVVTVACIGVSHAPTSTGLEAQIAAGERDAAAAAPHPSAAPAAADTVSGAAGGGAGGRRAAAAKAAPGVPGVPGGEITAIGDSVMLASTGALEQAMPGIDVVAKVGRQMDAAPDLLRQLAAQGTLRRVVVIGLGTNGDFSDATIADILRVTGPSRTVAFINTYVPRSWESTVNSALERAVHTHPGTVLVDWHDAIAKQPQRLWTDNTHPRPSGTGVYADAIRSALDSAAGSTTP</sequence>
<keyword evidence="5 9" id="KW-1133">Transmembrane helix</keyword>
<name>A0ABS7QJF3_9ACTN</name>
<dbReference type="SUPFAM" id="SSF52266">
    <property type="entry name" value="SGNH hydrolase"/>
    <property type="match status" value="1"/>
</dbReference>
<evidence type="ECO:0000313" key="12">
    <source>
        <dbReference type="Proteomes" id="UP001198565"/>
    </source>
</evidence>
<feature type="transmembrane region" description="Helical" evidence="9">
    <location>
        <begin position="51"/>
        <end position="72"/>
    </location>
</feature>
<evidence type="ECO:0000256" key="3">
    <source>
        <dbReference type="ARBA" id="ARBA00022679"/>
    </source>
</evidence>
<dbReference type="PANTHER" id="PTHR23028">
    <property type="entry name" value="ACETYLTRANSFERASE"/>
    <property type="match status" value="1"/>
</dbReference>
<dbReference type="RefSeq" id="WP_222972838.1">
    <property type="nucleotide sequence ID" value="NZ_JAINVZ010000001.1"/>
</dbReference>
<evidence type="ECO:0000256" key="9">
    <source>
        <dbReference type="SAM" id="Phobius"/>
    </source>
</evidence>
<feature type="region of interest" description="Disordered" evidence="8">
    <location>
        <begin position="1"/>
        <end position="21"/>
    </location>
</feature>
<protein>
    <submittedName>
        <fullName evidence="11">Acetyltransferase</fullName>
    </submittedName>
</protein>
<evidence type="ECO:0000259" key="10">
    <source>
        <dbReference type="Pfam" id="PF01757"/>
    </source>
</evidence>
<feature type="transmembrane region" description="Helical" evidence="9">
    <location>
        <begin position="186"/>
        <end position="204"/>
    </location>
</feature>
<feature type="transmembrane region" description="Helical" evidence="9">
    <location>
        <begin position="394"/>
        <end position="415"/>
    </location>
</feature>
<feature type="transmembrane region" description="Helical" evidence="9">
    <location>
        <begin position="253"/>
        <end position="269"/>
    </location>
</feature>
<dbReference type="InterPro" id="IPR002656">
    <property type="entry name" value="Acyl_transf_3_dom"/>
</dbReference>
<accession>A0ABS7QJF3</accession>
<comment type="caution">
    <text evidence="11">The sequence shown here is derived from an EMBL/GenBank/DDBJ whole genome shotgun (WGS) entry which is preliminary data.</text>
</comment>
<evidence type="ECO:0000256" key="1">
    <source>
        <dbReference type="ARBA" id="ARBA00004651"/>
    </source>
</evidence>
<dbReference type="EMBL" id="JAINVZ010000001">
    <property type="protein sequence ID" value="MBY8883296.1"/>
    <property type="molecule type" value="Genomic_DNA"/>
</dbReference>
<proteinExistence type="predicted"/>
<dbReference type="Gene3D" id="3.40.50.1110">
    <property type="entry name" value="SGNH hydrolase"/>
    <property type="match status" value="1"/>
</dbReference>
<feature type="transmembrane region" description="Helical" evidence="9">
    <location>
        <begin position="318"/>
        <end position="336"/>
    </location>
</feature>
<evidence type="ECO:0000256" key="8">
    <source>
        <dbReference type="SAM" id="MobiDB-lite"/>
    </source>
</evidence>
<keyword evidence="4 9" id="KW-0812">Transmembrane</keyword>
<evidence type="ECO:0000256" key="5">
    <source>
        <dbReference type="ARBA" id="ARBA00022989"/>
    </source>
</evidence>